<feature type="compositionally biased region" description="Low complexity" evidence="10">
    <location>
        <begin position="106"/>
        <end position="121"/>
    </location>
</feature>
<keyword evidence="3 9" id="KW-1003">Cell membrane</keyword>
<evidence type="ECO:0000256" key="6">
    <source>
        <dbReference type="ARBA" id="ARBA00022989"/>
    </source>
</evidence>
<dbReference type="InterPro" id="IPR018448">
    <property type="entry name" value="TatB"/>
</dbReference>
<comment type="function">
    <text evidence="9">Part of the twin-arginine translocation (Tat) system that transports large folded proteins containing a characteristic twin-arginine motif in their signal peptide across membranes. Together with TatC, TatB is part of a receptor directly interacting with Tat signal peptides. TatB may form an oligomeric binding site that transiently accommodates folded Tat precursor proteins before their translocation.</text>
</comment>
<feature type="compositionally biased region" description="Basic and acidic residues" evidence="10">
    <location>
        <begin position="126"/>
        <end position="138"/>
    </location>
</feature>
<evidence type="ECO:0000256" key="7">
    <source>
        <dbReference type="ARBA" id="ARBA00023010"/>
    </source>
</evidence>
<dbReference type="GO" id="GO:0008320">
    <property type="term" value="F:protein transmembrane transporter activity"/>
    <property type="evidence" value="ECO:0007669"/>
    <property type="project" value="UniProtKB-UniRule"/>
</dbReference>
<comment type="subcellular location">
    <subcellularLocation>
        <location evidence="9">Cell membrane</location>
        <topology evidence="9">Single-pass membrane protein</topology>
    </subcellularLocation>
    <subcellularLocation>
        <location evidence="1">Membrane</location>
        <topology evidence="1">Single-pass membrane protein</topology>
    </subcellularLocation>
</comment>
<keyword evidence="8 9" id="KW-0472">Membrane</keyword>
<accession>A0A502L147</accession>
<evidence type="ECO:0000256" key="5">
    <source>
        <dbReference type="ARBA" id="ARBA00022927"/>
    </source>
</evidence>
<keyword evidence="7 9" id="KW-0811">Translocation</keyword>
<name>A0A502L147_9GAMM</name>
<evidence type="ECO:0000313" key="12">
    <source>
        <dbReference type="EMBL" id="TPH15693.1"/>
    </source>
</evidence>
<evidence type="ECO:0000256" key="10">
    <source>
        <dbReference type="SAM" id="MobiDB-lite"/>
    </source>
</evidence>
<organism evidence="12 13">
    <name type="scientific">Litorilituus lipolyticus</name>
    <dbReference type="NCBI Taxonomy" id="2491017"/>
    <lineage>
        <taxon>Bacteria</taxon>
        <taxon>Pseudomonadati</taxon>
        <taxon>Pseudomonadota</taxon>
        <taxon>Gammaproteobacteria</taxon>
        <taxon>Alteromonadales</taxon>
        <taxon>Colwelliaceae</taxon>
        <taxon>Litorilituus</taxon>
    </lineage>
</organism>
<dbReference type="GO" id="GO:0033281">
    <property type="term" value="C:TAT protein transport complex"/>
    <property type="evidence" value="ECO:0007669"/>
    <property type="project" value="UniProtKB-UniRule"/>
</dbReference>
<dbReference type="HAMAP" id="MF_00237">
    <property type="entry name" value="TatB"/>
    <property type="match status" value="1"/>
</dbReference>
<dbReference type="RefSeq" id="WP_140603092.1">
    <property type="nucleotide sequence ID" value="NZ_SAWY01000019.1"/>
</dbReference>
<dbReference type="PANTHER" id="PTHR33162">
    <property type="entry name" value="SEC-INDEPENDENT PROTEIN TRANSLOCASE PROTEIN TATA, CHLOROPLASTIC"/>
    <property type="match status" value="1"/>
</dbReference>
<sequence length="153" mass="16896">MFDIGFWELMIIGIMGLVILGPERLPVAIRTIRGWIGGVRKFSDAVKTELTEELRINELHANLKKAEQADMKNLSPEVAESLKSLQEATDMVTEPFKKVDTEPLDSMISSSLAASSKTQTSNEASDVEHSADNEKIEQPIKAVAQVESTEKPK</sequence>
<proteinExistence type="inferred from homology"/>
<dbReference type="NCBIfam" id="TIGR01410">
    <property type="entry name" value="tatB"/>
    <property type="match status" value="1"/>
</dbReference>
<dbReference type="InterPro" id="IPR003369">
    <property type="entry name" value="TatA/B/E"/>
</dbReference>
<evidence type="ECO:0000256" key="9">
    <source>
        <dbReference type="HAMAP-Rule" id="MF_00237"/>
    </source>
</evidence>
<evidence type="ECO:0000256" key="11">
    <source>
        <dbReference type="SAM" id="Phobius"/>
    </source>
</evidence>
<dbReference type="PRINTS" id="PR01506">
    <property type="entry name" value="TATBPROTEIN"/>
</dbReference>
<keyword evidence="5 9" id="KW-0653">Protein transport</keyword>
<dbReference type="OrthoDB" id="9816005at2"/>
<keyword evidence="4 9" id="KW-0812">Transmembrane</keyword>
<evidence type="ECO:0000256" key="8">
    <source>
        <dbReference type="ARBA" id="ARBA00023136"/>
    </source>
</evidence>
<evidence type="ECO:0000256" key="4">
    <source>
        <dbReference type="ARBA" id="ARBA00022692"/>
    </source>
</evidence>
<dbReference type="GO" id="GO:0043953">
    <property type="term" value="P:protein transport by the Tat complex"/>
    <property type="evidence" value="ECO:0007669"/>
    <property type="project" value="UniProtKB-UniRule"/>
</dbReference>
<comment type="caution">
    <text evidence="12">The sequence shown here is derived from an EMBL/GenBank/DDBJ whole genome shotgun (WGS) entry which is preliminary data.</text>
</comment>
<feature type="region of interest" description="Disordered" evidence="10">
    <location>
        <begin position="94"/>
        <end position="153"/>
    </location>
</feature>
<comment type="subunit">
    <text evidence="9">The Tat system comprises two distinct complexes: a TatABC complex, containing multiple copies of TatA, TatB and TatC subunits, and a separate TatA complex, containing only TatA subunits. Substrates initially bind to the TatABC complex, which probably triggers association of the separate TatA complex to form the active translocon.</text>
</comment>
<dbReference type="Pfam" id="PF02416">
    <property type="entry name" value="TatA_B_E"/>
    <property type="match status" value="1"/>
</dbReference>
<gene>
    <name evidence="9 12" type="primary">tatB</name>
    <name evidence="12" type="ORF">EPA86_08970</name>
</gene>
<feature type="transmembrane region" description="Helical" evidence="11">
    <location>
        <begin position="6"/>
        <end position="25"/>
    </location>
</feature>
<keyword evidence="6 9" id="KW-1133">Transmembrane helix</keyword>
<keyword evidence="2 9" id="KW-0813">Transport</keyword>
<reference evidence="12 13" key="1">
    <citation type="submission" date="2019-01" db="EMBL/GenBank/DDBJ databases">
        <title>Litorilituus lipolytica sp. nov., isolated from intertidal sand of the Yellow Sea in China.</title>
        <authorList>
            <person name="Liu A."/>
        </authorList>
    </citation>
    <scope>NUCLEOTIDE SEQUENCE [LARGE SCALE GENOMIC DNA]</scope>
    <source>
        <strain evidence="12 13">RZ04</strain>
    </source>
</reference>
<evidence type="ECO:0000256" key="2">
    <source>
        <dbReference type="ARBA" id="ARBA00022448"/>
    </source>
</evidence>
<dbReference type="PANTHER" id="PTHR33162:SF1">
    <property type="entry name" value="SEC-INDEPENDENT PROTEIN TRANSLOCASE PROTEIN TATA, CHLOROPLASTIC"/>
    <property type="match status" value="1"/>
</dbReference>
<dbReference type="AlphaFoldDB" id="A0A502L147"/>
<dbReference type="Proteomes" id="UP000315303">
    <property type="component" value="Unassembled WGS sequence"/>
</dbReference>
<protein>
    <recommendedName>
        <fullName evidence="9">Sec-independent protein translocase protein TatB</fullName>
    </recommendedName>
</protein>
<keyword evidence="13" id="KW-1185">Reference proteome</keyword>
<evidence type="ECO:0000313" key="13">
    <source>
        <dbReference type="Proteomes" id="UP000315303"/>
    </source>
</evidence>
<evidence type="ECO:0000256" key="3">
    <source>
        <dbReference type="ARBA" id="ARBA00022475"/>
    </source>
</evidence>
<dbReference type="Gene3D" id="1.20.5.3310">
    <property type="match status" value="1"/>
</dbReference>
<dbReference type="EMBL" id="SAWY01000019">
    <property type="protein sequence ID" value="TPH15693.1"/>
    <property type="molecule type" value="Genomic_DNA"/>
</dbReference>
<comment type="similarity">
    <text evidence="9">Belongs to the TatB family.</text>
</comment>
<evidence type="ECO:0000256" key="1">
    <source>
        <dbReference type="ARBA" id="ARBA00004167"/>
    </source>
</evidence>